<evidence type="ECO:0000313" key="2">
    <source>
        <dbReference type="EMBL" id="MBB3185917.1"/>
    </source>
</evidence>
<keyword evidence="1" id="KW-0812">Transmembrane</keyword>
<evidence type="ECO:0000256" key="1">
    <source>
        <dbReference type="SAM" id="Phobius"/>
    </source>
</evidence>
<feature type="transmembrane region" description="Helical" evidence="1">
    <location>
        <begin position="114"/>
        <end position="134"/>
    </location>
</feature>
<gene>
    <name evidence="2" type="ORF">FHX64_000080</name>
</gene>
<feature type="transmembrane region" description="Helical" evidence="1">
    <location>
        <begin position="36"/>
        <end position="55"/>
    </location>
</feature>
<dbReference type="Proteomes" id="UP000544222">
    <property type="component" value="Unassembled WGS sequence"/>
</dbReference>
<dbReference type="EMBL" id="JACHYB010000001">
    <property type="protein sequence ID" value="MBB3185917.1"/>
    <property type="molecule type" value="Genomic_DNA"/>
</dbReference>
<feature type="transmembrane region" description="Helical" evidence="1">
    <location>
        <begin position="61"/>
        <end position="82"/>
    </location>
</feature>
<dbReference type="AlphaFoldDB" id="A0A7W5DN80"/>
<reference evidence="2 3" key="1">
    <citation type="submission" date="2020-08" db="EMBL/GenBank/DDBJ databases">
        <title>Genomic Encyclopedia of Type Strains, Phase IV (KMG-IV): sequencing the most valuable type-strain genomes for metagenomic binning, comparative biology and taxonomic classification.</title>
        <authorList>
            <person name="Goeker M."/>
        </authorList>
    </citation>
    <scope>NUCLEOTIDE SEQUENCE [LARGE SCALE GENOMIC DNA]</scope>
    <source>
        <strain evidence="2 3">DSM 27471</strain>
    </source>
</reference>
<feature type="transmembrane region" description="Helical" evidence="1">
    <location>
        <begin position="163"/>
        <end position="186"/>
    </location>
</feature>
<name>A0A7W5DN80_9PORP</name>
<sequence>MWTKIKIWEIRKDALESLRKDYNGSIVKDKRIVFSYYYAFPFVVSITFLAVGVSIDTDIANYFITGISIFSGLFFNLLLVVADKLNIRKRLLDTDSNEETRNYVIRYRHFSEQLISQISYGIVISIGLIILMFLTHFKSWLPHTDICYIKIFYKILKYILNGLIFYNGTQFIIMLFVILSSMYVMLLDDLKIKKK</sequence>
<accession>A0A7W5DN80</accession>
<keyword evidence="1" id="KW-1133">Transmembrane helix</keyword>
<evidence type="ECO:0000313" key="3">
    <source>
        <dbReference type="Proteomes" id="UP000544222"/>
    </source>
</evidence>
<organism evidence="2 3">
    <name type="scientific">Microbacter margulisiae</name>
    <dbReference type="NCBI Taxonomy" id="1350067"/>
    <lineage>
        <taxon>Bacteria</taxon>
        <taxon>Pseudomonadati</taxon>
        <taxon>Bacteroidota</taxon>
        <taxon>Bacteroidia</taxon>
        <taxon>Bacteroidales</taxon>
        <taxon>Porphyromonadaceae</taxon>
        <taxon>Microbacter</taxon>
    </lineage>
</organism>
<keyword evidence="1" id="KW-0472">Membrane</keyword>
<proteinExistence type="predicted"/>
<protein>
    <submittedName>
        <fullName evidence="2">Uncharacterized protein</fullName>
    </submittedName>
</protein>
<comment type="caution">
    <text evidence="2">The sequence shown here is derived from an EMBL/GenBank/DDBJ whole genome shotgun (WGS) entry which is preliminary data.</text>
</comment>
<keyword evidence="3" id="KW-1185">Reference proteome</keyword>